<reference evidence="1 2" key="1">
    <citation type="submission" date="2020-07" db="EMBL/GenBank/DDBJ databases">
        <title>Sequencing the genomes of 1000 actinobacteria strains.</title>
        <authorList>
            <person name="Klenk H.-P."/>
        </authorList>
    </citation>
    <scope>NUCLEOTIDE SEQUENCE [LARGE SCALE GENOMIC DNA]</scope>
    <source>
        <strain evidence="1 2">DSM 45975</strain>
    </source>
</reference>
<evidence type="ECO:0000313" key="2">
    <source>
        <dbReference type="Proteomes" id="UP000569329"/>
    </source>
</evidence>
<name>A0A839E4L2_9PSEU</name>
<evidence type="ECO:0000313" key="1">
    <source>
        <dbReference type="EMBL" id="MBA8826271.1"/>
    </source>
</evidence>
<comment type="caution">
    <text evidence="1">The sequence shown here is derived from an EMBL/GenBank/DDBJ whole genome shotgun (WGS) entry which is preliminary data.</text>
</comment>
<protein>
    <submittedName>
        <fullName evidence="1">Uncharacterized protein</fullName>
    </submittedName>
</protein>
<dbReference type="AlphaFoldDB" id="A0A839E4L2"/>
<dbReference type="EMBL" id="JACGWZ010000005">
    <property type="protein sequence ID" value="MBA8826271.1"/>
    <property type="molecule type" value="Genomic_DNA"/>
</dbReference>
<keyword evidence="2" id="KW-1185">Reference proteome</keyword>
<dbReference type="Proteomes" id="UP000569329">
    <property type="component" value="Unassembled WGS sequence"/>
</dbReference>
<accession>A0A839E4L2</accession>
<proteinExistence type="predicted"/>
<organism evidence="1 2">
    <name type="scientific">Halosaccharopolyspora lacisalsi</name>
    <dbReference type="NCBI Taxonomy" id="1000566"/>
    <lineage>
        <taxon>Bacteria</taxon>
        <taxon>Bacillati</taxon>
        <taxon>Actinomycetota</taxon>
        <taxon>Actinomycetes</taxon>
        <taxon>Pseudonocardiales</taxon>
        <taxon>Pseudonocardiaceae</taxon>
        <taxon>Halosaccharopolyspora</taxon>
    </lineage>
</organism>
<gene>
    <name evidence="1" type="ORF">FHX42_003647</name>
</gene>
<sequence length="48" mass="5097">MRRRTAARSGADDAQDLTSGPAVLFERGAVRVRGRARTGGLLSVSQLI</sequence>